<name>A0AA97ARK9_9CYAN</name>
<dbReference type="EMBL" id="CP053586">
    <property type="protein sequence ID" value="WNZ25458.1"/>
    <property type="molecule type" value="Genomic_DNA"/>
</dbReference>
<dbReference type="AlphaFoldDB" id="A0AA97ARK9"/>
<protein>
    <submittedName>
        <fullName evidence="1">Uncharacterized protein</fullName>
    </submittedName>
</protein>
<accession>A0AA97ARK9</accession>
<proteinExistence type="predicted"/>
<organism evidence="1">
    <name type="scientific">Leptolyngbya sp. NK1-12</name>
    <dbReference type="NCBI Taxonomy" id="2547451"/>
    <lineage>
        <taxon>Bacteria</taxon>
        <taxon>Bacillati</taxon>
        <taxon>Cyanobacteriota</taxon>
        <taxon>Cyanophyceae</taxon>
        <taxon>Leptolyngbyales</taxon>
        <taxon>Leptolyngbyaceae</taxon>
        <taxon>Leptolyngbya group</taxon>
        <taxon>Leptolyngbya</taxon>
    </lineage>
</organism>
<sequence>MSSLSVSSEVLDGITALAQQFNLPTEEFLTQIIQGKLVIIDADELEDLLDVKDAILAEADPNNQERVSWGEVKQELNL</sequence>
<dbReference type="RefSeq" id="WP_316431605.1">
    <property type="nucleotide sequence ID" value="NZ_CP053586.1"/>
</dbReference>
<reference evidence="1" key="1">
    <citation type="submission" date="2020-05" db="EMBL/GenBank/DDBJ databases">
        <authorList>
            <person name="Zhu T."/>
            <person name="Keshari N."/>
            <person name="Lu X."/>
        </authorList>
    </citation>
    <scope>NUCLEOTIDE SEQUENCE</scope>
    <source>
        <strain evidence="1">NK1-12</strain>
    </source>
</reference>
<evidence type="ECO:0000313" key="1">
    <source>
        <dbReference type="EMBL" id="WNZ25458.1"/>
    </source>
</evidence>
<gene>
    <name evidence="1" type="ORF">HJG54_23110</name>
</gene>